<evidence type="ECO:0000313" key="4">
    <source>
        <dbReference type="WBParaSite" id="HPBE_0001541001-mRNA-1"/>
    </source>
</evidence>
<evidence type="ECO:0000313" key="2">
    <source>
        <dbReference type="EMBL" id="VDP02683.1"/>
    </source>
</evidence>
<dbReference type="WBParaSite" id="HPBE_0001541001-mRNA-1">
    <property type="protein sequence ID" value="HPBE_0001541001-mRNA-1"/>
    <property type="gene ID" value="HPBE_0001541001"/>
</dbReference>
<dbReference type="EMBL" id="UZAH01028839">
    <property type="protein sequence ID" value="VDP02683.1"/>
    <property type="molecule type" value="Genomic_DNA"/>
</dbReference>
<dbReference type="Proteomes" id="UP000050761">
    <property type="component" value="Unassembled WGS sequence"/>
</dbReference>
<keyword evidence="1" id="KW-1133">Transmembrane helix</keyword>
<feature type="transmembrane region" description="Helical" evidence="1">
    <location>
        <begin position="30"/>
        <end position="54"/>
    </location>
</feature>
<accession>A0A183G2A5</accession>
<organism evidence="3 4">
    <name type="scientific">Heligmosomoides polygyrus</name>
    <name type="common">Parasitic roundworm</name>
    <dbReference type="NCBI Taxonomy" id="6339"/>
    <lineage>
        <taxon>Eukaryota</taxon>
        <taxon>Metazoa</taxon>
        <taxon>Ecdysozoa</taxon>
        <taxon>Nematoda</taxon>
        <taxon>Chromadorea</taxon>
        <taxon>Rhabditida</taxon>
        <taxon>Rhabditina</taxon>
        <taxon>Rhabditomorpha</taxon>
        <taxon>Strongyloidea</taxon>
        <taxon>Heligmosomidae</taxon>
        <taxon>Heligmosomoides</taxon>
    </lineage>
</organism>
<accession>A0A3P8E2K0</accession>
<keyword evidence="1" id="KW-0812">Transmembrane</keyword>
<sequence>MSIHLLKMHYFTYFNRTDAELLGYWNVCKALLIIEIIMVLMCHVCYTLIVYLSVKTMWNQKNMRNVWAVCTAQYLPSTFDRAVQAGLTVFALDNDSGV</sequence>
<proteinExistence type="predicted"/>
<evidence type="ECO:0000313" key="3">
    <source>
        <dbReference type="Proteomes" id="UP000050761"/>
    </source>
</evidence>
<name>A0A183G2A5_HELPZ</name>
<dbReference type="AlphaFoldDB" id="A0A183G2A5"/>
<keyword evidence="3" id="KW-1185">Reference proteome</keyword>
<protein>
    <submittedName>
        <fullName evidence="4">CASP-like protein</fullName>
    </submittedName>
</protein>
<reference evidence="2 3" key="1">
    <citation type="submission" date="2018-11" db="EMBL/GenBank/DDBJ databases">
        <authorList>
            <consortium name="Pathogen Informatics"/>
        </authorList>
    </citation>
    <scope>NUCLEOTIDE SEQUENCE [LARGE SCALE GENOMIC DNA]</scope>
</reference>
<evidence type="ECO:0000256" key="1">
    <source>
        <dbReference type="SAM" id="Phobius"/>
    </source>
</evidence>
<keyword evidence="1" id="KW-0472">Membrane</keyword>
<gene>
    <name evidence="2" type="ORF">HPBE_LOCUS15409</name>
</gene>
<reference evidence="4" key="2">
    <citation type="submission" date="2019-09" db="UniProtKB">
        <authorList>
            <consortium name="WormBaseParasite"/>
        </authorList>
    </citation>
    <scope>IDENTIFICATION</scope>
</reference>